<feature type="domain" description="Ketoreductase" evidence="2">
    <location>
        <begin position="8"/>
        <end position="193"/>
    </location>
</feature>
<dbReference type="InterPro" id="IPR050259">
    <property type="entry name" value="SDR"/>
</dbReference>
<dbReference type="Pfam" id="PF13561">
    <property type="entry name" value="adh_short_C2"/>
    <property type="match status" value="1"/>
</dbReference>
<name>A0A212JHN5_9PROT</name>
<evidence type="ECO:0000259" key="2">
    <source>
        <dbReference type="SMART" id="SM00822"/>
    </source>
</evidence>
<evidence type="ECO:0000313" key="3">
    <source>
        <dbReference type="EMBL" id="SBV98938.1"/>
    </source>
</evidence>
<gene>
    <name evidence="3" type="primary">fabG</name>
    <name evidence="3" type="ORF">KL86APRO_11077</name>
</gene>
<comment type="similarity">
    <text evidence="1">Belongs to the short-chain dehydrogenases/reductases (SDR) family.</text>
</comment>
<dbReference type="Gene3D" id="3.40.50.720">
    <property type="entry name" value="NAD(P)-binding Rossmann-like Domain"/>
    <property type="match status" value="1"/>
</dbReference>
<dbReference type="GO" id="GO:0004316">
    <property type="term" value="F:3-oxoacyl-[acyl-carrier-protein] reductase (NADPH) activity"/>
    <property type="evidence" value="ECO:0007669"/>
    <property type="project" value="UniProtKB-EC"/>
</dbReference>
<dbReference type="PRINTS" id="PR00081">
    <property type="entry name" value="GDHRDH"/>
</dbReference>
<dbReference type="EMBL" id="FLUO01000001">
    <property type="protein sequence ID" value="SBV98938.1"/>
    <property type="molecule type" value="Genomic_DNA"/>
</dbReference>
<reference evidence="3" key="1">
    <citation type="submission" date="2016-04" db="EMBL/GenBank/DDBJ databases">
        <authorList>
            <person name="Evans L.H."/>
            <person name="Alamgir A."/>
            <person name="Owens N."/>
            <person name="Weber N.D."/>
            <person name="Virtaneva K."/>
            <person name="Barbian K."/>
            <person name="Babar A."/>
            <person name="Rosenke K."/>
        </authorList>
    </citation>
    <scope>NUCLEOTIDE SEQUENCE</scope>
    <source>
        <strain evidence="3">86</strain>
    </source>
</reference>
<dbReference type="InterPro" id="IPR057326">
    <property type="entry name" value="KR_dom"/>
</dbReference>
<dbReference type="AlphaFoldDB" id="A0A212JHN5"/>
<evidence type="ECO:0000256" key="1">
    <source>
        <dbReference type="ARBA" id="ARBA00006484"/>
    </source>
</evidence>
<sequence length="255" mass="26506">MDLGIADKTVLVTGGSRGVGRALVLALAGEGANVAFSYASNRAAADEVVDAVRTRYGTGVRAVALAADLSAAEQAEGLYDAARDALGPIDVLVNNAGIWLKGWATEISLADWQRTMAVNATAPFLLSRRLVRDLQAAGRPGKIINVTSQAAFFGSTTGHSHYAASKAALVAFTVSLAREVARDGITVNAVALGLVETDMLADALAADREYYEKRVPLGRLATPGDIAGIVTFLASFLSDYMTGATLDATGGMLMR</sequence>
<dbReference type="PANTHER" id="PTHR42879:SF2">
    <property type="entry name" value="3-OXOACYL-[ACYL-CARRIER-PROTEIN] REDUCTASE FABG"/>
    <property type="match status" value="1"/>
</dbReference>
<dbReference type="FunFam" id="3.40.50.720:FF:000084">
    <property type="entry name" value="Short-chain dehydrogenase reductase"/>
    <property type="match status" value="1"/>
</dbReference>
<dbReference type="InterPro" id="IPR036291">
    <property type="entry name" value="NAD(P)-bd_dom_sf"/>
</dbReference>
<accession>A0A212JHN5</accession>
<organism evidence="3">
    <name type="scientific">uncultured Alphaproteobacteria bacterium</name>
    <dbReference type="NCBI Taxonomy" id="91750"/>
    <lineage>
        <taxon>Bacteria</taxon>
        <taxon>Pseudomonadati</taxon>
        <taxon>Pseudomonadota</taxon>
        <taxon>Alphaproteobacteria</taxon>
        <taxon>environmental samples</taxon>
    </lineage>
</organism>
<dbReference type="PANTHER" id="PTHR42879">
    <property type="entry name" value="3-OXOACYL-(ACYL-CARRIER-PROTEIN) REDUCTASE"/>
    <property type="match status" value="1"/>
</dbReference>
<dbReference type="PRINTS" id="PR00080">
    <property type="entry name" value="SDRFAMILY"/>
</dbReference>
<keyword evidence="3" id="KW-0560">Oxidoreductase</keyword>
<dbReference type="SMART" id="SM00822">
    <property type="entry name" value="PKS_KR"/>
    <property type="match status" value="1"/>
</dbReference>
<dbReference type="InterPro" id="IPR002347">
    <property type="entry name" value="SDR_fam"/>
</dbReference>
<dbReference type="EC" id="1.1.1.100" evidence="3"/>
<dbReference type="SUPFAM" id="SSF51735">
    <property type="entry name" value="NAD(P)-binding Rossmann-fold domains"/>
    <property type="match status" value="1"/>
</dbReference>
<proteinExistence type="inferred from homology"/>
<protein>
    <submittedName>
        <fullName evidence="3">3-oxoacyl-(Acyl-carrier-protein) reductase FabG</fullName>
        <ecNumber evidence="3">1.1.1.100</ecNumber>
    </submittedName>
</protein>